<keyword evidence="11" id="KW-1185">Reference proteome</keyword>
<dbReference type="PRINTS" id="PR00952">
    <property type="entry name" value="TYPE3IMQPROT"/>
</dbReference>
<protein>
    <recommendedName>
        <fullName evidence="3 9">Flagellar biosynthetic protein FliQ</fullName>
    </recommendedName>
</protein>
<accession>L0EVE7</accession>
<dbReference type="PIRSF" id="PIRSF004669">
    <property type="entry name" value="FliQ"/>
    <property type="match status" value="1"/>
</dbReference>
<dbReference type="InterPro" id="IPR006305">
    <property type="entry name" value="FliQ"/>
</dbReference>
<gene>
    <name evidence="9" type="primary">fliQ</name>
    <name evidence="10" type="ordered locus">B488_09400</name>
</gene>
<dbReference type="PATRIC" id="fig|1215343.11.peg.967"/>
<dbReference type="NCBIfam" id="TIGR01402">
    <property type="entry name" value="fliQ"/>
    <property type="match status" value="1"/>
</dbReference>
<dbReference type="PANTHER" id="PTHR34040:SF2">
    <property type="entry name" value="FLAGELLAR BIOSYNTHETIC PROTEIN FLIQ"/>
    <property type="match status" value="1"/>
</dbReference>
<dbReference type="STRING" id="1215343.B488_09400"/>
<evidence type="ECO:0000256" key="7">
    <source>
        <dbReference type="ARBA" id="ARBA00023136"/>
    </source>
</evidence>
<evidence type="ECO:0000256" key="6">
    <source>
        <dbReference type="ARBA" id="ARBA00022989"/>
    </source>
</evidence>
<evidence type="ECO:0000256" key="1">
    <source>
        <dbReference type="ARBA" id="ARBA00004651"/>
    </source>
</evidence>
<proteinExistence type="inferred from homology"/>
<keyword evidence="10" id="KW-0966">Cell projection</keyword>
<dbReference type="GO" id="GO:0005886">
    <property type="term" value="C:plasma membrane"/>
    <property type="evidence" value="ECO:0007669"/>
    <property type="project" value="UniProtKB-SubCell"/>
</dbReference>
<name>L0EVE7_LIBCB</name>
<dbReference type="eggNOG" id="COG1987">
    <property type="taxonomic scope" value="Bacteria"/>
</dbReference>
<keyword evidence="8 9" id="KW-0975">Bacterial flagellum</keyword>
<evidence type="ECO:0000313" key="11">
    <source>
        <dbReference type="Proteomes" id="UP000010799"/>
    </source>
</evidence>
<keyword evidence="7 9" id="KW-0472">Membrane</keyword>
<dbReference type="EMBL" id="CP003789">
    <property type="protein sequence ID" value="AGA64932.1"/>
    <property type="molecule type" value="Genomic_DNA"/>
</dbReference>
<dbReference type="Proteomes" id="UP000010799">
    <property type="component" value="Chromosome"/>
</dbReference>
<dbReference type="Pfam" id="PF01313">
    <property type="entry name" value="Bac_export_3"/>
    <property type="match status" value="1"/>
</dbReference>
<evidence type="ECO:0000256" key="2">
    <source>
        <dbReference type="ARBA" id="ARBA00006156"/>
    </source>
</evidence>
<feature type="transmembrane region" description="Helical" evidence="9">
    <location>
        <begin position="59"/>
        <end position="84"/>
    </location>
</feature>
<evidence type="ECO:0000256" key="8">
    <source>
        <dbReference type="ARBA" id="ARBA00023143"/>
    </source>
</evidence>
<dbReference type="GO" id="GO:0044780">
    <property type="term" value="P:bacterial-type flagellum assembly"/>
    <property type="evidence" value="ECO:0007669"/>
    <property type="project" value="InterPro"/>
</dbReference>
<dbReference type="NCBIfam" id="NF004671">
    <property type="entry name" value="PRK06010.1"/>
    <property type="match status" value="1"/>
</dbReference>
<comment type="subcellular location">
    <subcellularLocation>
        <location evidence="1 9">Cell membrane</location>
        <topology evidence="1">Multi-pass membrane protein</topology>
    </subcellularLocation>
    <subcellularLocation>
        <location evidence="9">Bacterial flagellum basal body</location>
    </subcellularLocation>
</comment>
<feature type="transmembrane region" description="Helical" evidence="9">
    <location>
        <begin position="12"/>
        <end position="38"/>
    </location>
</feature>
<dbReference type="AlphaFoldDB" id="L0EVE7"/>
<dbReference type="RefSeq" id="WP_015273357.1">
    <property type="nucleotide sequence ID" value="NC_019907.1"/>
</dbReference>
<dbReference type="KEGG" id="lcc:B488_09400"/>
<keyword evidence="6 9" id="KW-1133">Transmembrane helix</keyword>
<evidence type="ECO:0000256" key="4">
    <source>
        <dbReference type="ARBA" id="ARBA00022475"/>
    </source>
</evidence>
<keyword evidence="10" id="KW-0969">Cilium</keyword>
<sequence>MNEVDVLEIAQTAIWTILIASSPVLLSAMIIGLLVAFFQALTQIQEMTLTFIPKIVAVLLSLFVFSPFIGGQISLFTNLIFSWIQSGF</sequence>
<comment type="function">
    <text evidence="9">Role in flagellar biosynthesis.</text>
</comment>
<evidence type="ECO:0000256" key="9">
    <source>
        <dbReference type="RuleBase" id="RU364090"/>
    </source>
</evidence>
<keyword evidence="10" id="KW-0282">Flagellum</keyword>
<dbReference type="HOGENOM" id="CLU_164516_0_1_5"/>
<keyword evidence="4 9" id="KW-1003">Cell membrane</keyword>
<comment type="similarity">
    <text evidence="2 9">Belongs to the FliQ/MopD/SpaQ family.</text>
</comment>
<evidence type="ECO:0000256" key="3">
    <source>
        <dbReference type="ARBA" id="ARBA00021718"/>
    </source>
</evidence>
<dbReference type="GO" id="GO:0009306">
    <property type="term" value="P:protein secretion"/>
    <property type="evidence" value="ECO:0007669"/>
    <property type="project" value="InterPro"/>
</dbReference>
<dbReference type="GO" id="GO:0009425">
    <property type="term" value="C:bacterial-type flagellum basal body"/>
    <property type="evidence" value="ECO:0007669"/>
    <property type="project" value="UniProtKB-SubCell"/>
</dbReference>
<organism evidence="10 11">
    <name type="scientific">Liberibacter crescens (strain BT-1)</name>
    <dbReference type="NCBI Taxonomy" id="1215343"/>
    <lineage>
        <taxon>Bacteria</taxon>
        <taxon>Pseudomonadati</taxon>
        <taxon>Pseudomonadota</taxon>
        <taxon>Alphaproteobacteria</taxon>
        <taxon>Hyphomicrobiales</taxon>
        <taxon>Rhizobiaceae</taxon>
        <taxon>Liberibacter</taxon>
    </lineage>
</organism>
<reference evidence="10 11" key="1">
    <citation type="journal article" date="2012" name="Stand. Genomic Sci.">
        <title>Complete genome sequence of Liberibacter crescens BT-1.</title>
        <authorList>
            <person name="Leonard M.T."/>
            <person name="Fagen J.R."/>
            <person name="Davis-Richardson A.G."/>
            <person name="Davis M.J."/>
            <person name="Triplett E.W."/>
        </authorList>
    </citation>
    <scope>NUCLEOTIDE SEQUENCE [LARGE SCALE GENOMIC DNA]</scope>
    <source>
        <strain evidence="10 11">BT-1</strain>
    </source>
</reference>
<evidence type="ECO:0000256" key="5">
    <source>
        <dbReference type="ARBA" id="ARBA00022692"/>
    </source>
</evidence>
<dbReference type="InterPro" id="IPR002191">
    <property type="entry name" value="Bac_export_3"/>
</dbReference>
<dbReference type="PANTHER" id="PTHR34040">
    <property type="entry name" value="FLAGELLAR BIOSYNTHETIC PROTEIN FLIQ"/>
    <property type="match status" value="1"/>
</dbReference>
<evidence type="ECO:0000313" key="10">
    <source>
        <dbReference type="EMBL" id="AGA64932.1"/>
    </source>
</evidence>
<keyword evidence="5 9" id="KW-0812">Transmembrane</keyword>